<protein>
    <recommendedName>
        <fullName evidence="4">BZIP domain-containing protein</fullName>
    </recommendedName>
</protein>
<evidence type="ECO:0008006" key="4">
    <source>
        <dbReference type="Google" id="ProtNLM"/>
    </source>
</evidence>
<gene>
    <name evidence="2" type="ORF">F444_03350</name>
</gene>
<keyword evidence="1" id="KW-0175">Coiled coil</keyword>
<dbReference type="AlphaFoldDB" id="A0A081AUF3"/>
<dbReference type="CDD" id="cd14686">
    <property type="entry name" value="bZIP"/>
    <property type="match status" value="1"/>
</dbReference>
<dbReference type="Proteomes" id="UP000028582">
    <property type="component" value="Unassembled WGS sequence"/>
</dbReference>
<accession>A0A081AUF3</accession>
<comment type="caution">
    <text evidence="2">The sequence shown here is derived from an EMBL/GenBank/DDBJ whole genome shotgun (WGS) entry which is preliminary data.</text>
</comment>
<name>A0A081AUF3_PHYNI</name>
<organism evidence="2 3">
    <name type="scientific">Phytophthora nicotianae P1976</name>
    <dbReference type="NCBI Taxonomy" id="1317066"/>
    <lineage>
        <taxon>Eukaryota</taxon>
        <taxon>Sar</taxon>
        <taxon>Stramenopiles</taxon>
        <taxon>Oomycota</taxon>
        <taxon>Peronosporomycetes</taxon>
        <taxon>Peronosporales</taxon>
        <taxon>Peronosporaceae</taxon>
        <taxon>Phytophthora</taxon>
    </lineage>
</organism>
<evidence type="ECO:0000313" key="2">
    <source>
        <dbReference type="EMBL" id="ETO82514.1"/>
    </source>
</evidence>
<feature type="coiled-coil region" evidence="1">
    <location>
        <begin position="25"/>
        <end position="59"/>
    </location>
</feature>
<evidence type="ECO:0000256" key="1">
    <source>
        <dbReference type="SAM" id="Coils"/>
    </source>
</evidence>
<dbReference type="EMBL" id="ANJA01000675">
    <property type="protein sequence ID" value="ETO82514.1"/>
    <property type="molecule type" value="Genomic_DNA"/>
</dbReference>
<reference evidence="2 3" key="1">
    <citation type="submission" date="2013-11" db="EMBL/GenBank/DDBJ databases">
        <title>The Genome Sequence of Phytophthora parasitica P1976.</title>
        <authorList>
            <consortium name="The Broad Institute Genomics Platform"/>
            <person name="Russ C."/>
            <person name="Tyler B."/>
            <person name="Panabieres F."/>
            <person name="Shan W."/>
            <person name="Tripathy S."/>
            <person name="Grunwald N."/>
            <person name="Machado M."/>
            <person name="Johnson C.S."/>
            <person name="Walker B."/>
            <person name="Young S."/>
            <person name="Zeng Q."/>
            <person name="Gargeya S."/>
            <person name="Fitzgerald M."/>
            <person name="Haas B."/>
            <person name="Abouelleil A."/>
            <person name="Allen A.W."/>
            <person name="Alvarado L."/>
            <person name="Arachchi H.M."/>
            <person name="Berlin A.M."/>
            <person name="Chapman S.B."/>
            <person name="Gainer-Dewar J."/>
            <person name="Goldberg J."/>
            <person name="Griggs A."/>
            <person name="Gujja S."/>
            <person name="Hansen M."/>
            <person name="Howarth C."/>
            <person name="Imamovic A."/>
            <person name="Ireland A."/>
            <person name="Larimer J."/>
            <person name="McCowan C."/>
            <person name="Murphy C."/>
            <person name="Pearson M."/>
            <person name="Poon T.W."/>
            <person name="Priest M."/>
            <person name="Roberts A."/>
            <person name="Saif S."/>
            <person name="Shea T."/>
            <person name="Sisk P."/>
            <person name="Sykes S."/>
            <person name="Wortman J."/>
            <person name="Nusbaum C."/>
            <person name="Birren B."/>
        </authorList>
    </citation>
    <scope>NUCLEOTIDE SEQUENCE [LARGE SCALE GENOMIC DNA]</scope>
    <source>
        <strain evidence="2 3">P1976</strain>
    </source>
</reference>
<sequence length="231" mass="26737">MSSSFAELRKLDRREQCRVNQARYRSRQRNRKQRLEQAVEQLHHEVDRLKSRRQQLTSREIVRQSPWCIVTNLFHVLKCSFRSPWKQANVEEMTNYINTYLCDETFLLGQLRCYSQYFGDPRIELQQIEAAAPGVLIANATLSITVMKLALRHVFPHLLVFKGTTASKMVSLRDRLIGRRLDCSVSLSFMFDGETGRVATIETYIDLMAALFRVLGSLENVSQVLDHARAG</sequence>
<evidence type="ECO:0000313" key="3">
    <source>
        <dbReference type="Proteomes" id="UP000028582"/>
    </source>
</evidence>
<proteinExistence type="predicted"/>